<comment type="similarity">
    <text evidence="1">Belongs to the UbiA prenyltransferase family.</text>
</comment>
<keyword evidence="3" id="KW-0812">Transmembrane</keyword>
<evidence type="ECO:0000256" key="1">
    <source>
        <dbReference type="ARBA" id="ARBA00005985"/>
    </source>
</evidence>
<feature type="transmembrane region" description="Helical" evidence="3">
    <location>
        <begin position="150"/>
        <end position="172"/>
    </location>
</feature>
<keyword evidence="2" id="KW-0808">Transferase</keyword>
<reference evidence="4" key="1">
    <citation type="submission" date="2021-01" db="UniProtKB">
        <authorList>
            <consortium name="EnsemblPlants"/>
        </authorList>
    </citation>
    <scope>IDENTIFICATION</scope>
</reference>
<evidence type="ECO:0000256" key="3">
    <source>
        <dbReference type="SAM" id="Phobius"/>
    </source>
</evidence>
<keyword evidence="5" id="KW-1185">Reference proteome</keyword>
<dbReference type="AlphaFoldDB" id="A0A7N0R931"/>
<evidence type="ECO:0000313" key="5">
    <source>
        <dbReference type="Proteomes" id="UP000594263"/>
    </source>
</evidence>
<dbReference type="EnsemblPlants" id="Kaladp0001s0325.1.v1.1">
    <property type="protein sequence ID" value="Kaladp0001s0325.1.v1.1"/>
    <property type="gene ID" value="Kaladp0001s0325.v1.1"/>
</dbReference>
<name>A0A7N0R931_KALFE</name>
<evidence type="ECO:0000256" key="2">
    <source>
        <dbReference type="ARBA" id="ARBA00022679"/>
    </source>
</evidence>
<evidence type="ECO:0000313" key="4">
    <source>
        <dbReference type="EnsemblPlants" id="Kaladp0001s0325.1.v1.1"/>
    </source>
</evidence>
<dbReference type="GO" id="GO:0016740">
    <property type="term" value="F:transferase activity"/>
    <property type="evidence" value="ECO:0007669"/>
    <property type="project" value="UniProtKB-KW"/>
</dbReference>
<proteinExistence type="inferred from homology"/>
<organism evidence="4 5">
    <name type="scientific">Kalanchoe fedtschenkoi</name>
    <name type="common">Lavender scallops</name>
    <name type="synonym">South American air plant</name>
    <dbReference type="NCBI Taxonomy" id="63787"/>
    <lineage>
        <taxon>Eukaryota</taxon>
        <taxon>Viridiplantae</taxon>
        <taxon>Streptophyta</taxon>
        <taxon>Embryophyta</taxon>
        <taxon>Tracheophyta</taxon>
        <taxon>Spermatophyta</taxon>
        <taxon>Magnoliopsida</taxon>
        <taxon>eudicotyledons</taxon>
        <taxon>Gunneridae</taxon>
        <taxon>Pentapetalae</taxon>
        <taxon>Saxifragales</taxon>
        <taxon>Crassulaceae</taxon>
        <taxon>Kalanchoe</taxon>
    </lineage>
</organism>
<dbReference type="PANTHER" id="PTHR43009">
    <property type="entry name" value="HOMOGENTISATE SOLANESYLTRANSFERASE, CHLOROPLASTIC"/>
    <property type="match status" value="1"/>
</dbReference>
<dbReference type="Proteomes" id="UP000594263">
    <property type="component" value="Unplaced"/>
</dbReference>
<accession>A0A7N0R931</accession>
<dbReference type="PANTHER" id="PTHR43009:SF6">
    <property type="entry name" value="HOMOGENTISATE PHYTYLTRANSFERASE 1, CHLOROPLASTIC"/>
    <property type="match status" value="1"/>
</dbReference>
<protein>
    <submittedName>
        <fullName evidence="4">Uncharacterized protein</fullName>
    </submittedName>
</protein>
<keyword evidence="3" id="KW-1133">Transmembrane helix</keyword>
<sequence length="190" mass="20598">MDCKILRSFSVSSPAARPRLPLHAVASRVSPLTRACSYGGLGVMRCGVSNNFQRLYGSSCSLSRGKLTSCINQRSADYDRSSKFLAKAASGQPLESDQGSFGSKSTWESAKDGIDAFYRFTRPHTVIGTTLSIMSVSLLAIEKFSDLSPLFFMGVLEAVVAALFMNVYIVGLNQLSDIEIDKVDNSSYPL</sequence>
<dbReference type="Gramene" id="Kaladp0001s0325.1.v1.1">
    <property type="protein sequence ID" value="Kaladp0001s0325.1.v1.1"/>
    <property type="gene ID" value="Kaladp0001s0325.v1.1"/>
</dbReference>
<keyword evidence="3" id="KW-0472">Membrane</keyword>